<accession>A0ABR1WWQ5</accession>
<feature type="transmembrane region" description="Helical" evidence="6">
    <location>
        <begin position="50"/>
        <end position="77"/>
    </location>
</feature>
<keyword evidence="3 6" id="KW-0812">Transmembrane</keyword>
<dbReference type="Proteomes" id="UP001433268">
    <property type="component" value="Unassembled WGS sequence"/>
</dbReference>
<evidence type="ECO:0000256" key="2">
    <source>
        <dbReference type="ARBA" id="ARBA00022448"/>
    </source>
</evidence>
<organism evidence="7 8">
    <name type="scientific">Apiospora hydei</name>
    <dbReference type="NCBI Taxonomy" id="1337664"/>
    <lineage>
        <taxon>Eukaryota</taxon>
        <taxon>Fungi</taxon>
        <taxon>Dikarya</taxon>
        <taxon>Ascomycota</taxon>
        <taxon>Pezizomycotina</taxon>
        <taxon>Sordariomycetes</taxon>
        <taxon>Xylariomycetidae</taxon>
        <taxon>Amphisphaeriales</taxon>
        <taxon>Apiosporaceae</taxon>
        <taxon>Apiospora</taxon>
    </lineage>
</organism>
<evidence type="ECO:0000256" key="5">
    <source>
        <dbReference type="ARBA" id="ARBA00023136"/>
    </source>
</evidence>
<protein>
    <submittedName>
        <fullName evidence="7">Major facilitator superfamily transporter</fullName>
    </submittedName>
</protein>
<evidence type="ECO:0000256" key="6">
    <source>
        <dbReference type="SAM" id="Phobius"/>
    </source>
</evidence>
<keyword evidence="5 6" id="KW-0472">Membrane</keyword>
<keyword evidence="2" id="KW-0813">Transport</keyword>
<gene>
    <name evidence="7" type="ORF">PG997_002556</name>
</gene>
<dbReference type="GeneID" id="92039931"/>
<sequence>MASPTASESKIEAQRDGPDVANSAVLPAYGDAPYSAVDEKKLVAKLDRRIVPLVMLSYTLSFLDSCFMVAMGLYIVFSPCRDSSTNEELRSCPTTAPRYGKRTTACGMNLTIGNMSGIMAPFIYLTGEGPRYIRGNAVSLSMVGMAVGLYGFLWFWFRRENKRRDAGQVSAEHAHLSEEELMELGDESPHYRYTY</sequence>
<evidence type="ECO:0000256" key="1">
    <source>
        <dbReference type="ARBA" id="ARBA00004141"/>
    </source>
</evidence>
<keyword evidence="4 6" id="KW-1133">Transmembrane helix</keyword>
<evidence type="ECO:0000256" key="4">
    <source>
        <dbReference type="ARBA" id="ARBA00022989"/>
    </source>
</evidence>
<keyword evidence="8" id="KW-1185">Reference proteome</keyword>
<reference evidence="7 8" key="1">
    <citation type="submission" date="2023-01" db="EMBL/GenBank/DDBJ databases">
        <title>Analysis of 21 Apiospora genomes using comparative genomics revels a genus with tremendous synthesis potential of carbohydrate active enzymes and secondary metabolites.</title>
        <authorList>
            <person name="Sorensen T."/>
        </authorList>
    </citation>
    <scope>NUCLEOTIDE SEQUENCE [LARGE SCALE GENOMIC DNA]</scope>
    <source>
        <strain evidence="7 8">CBS 114990</strain>
    </source>
</reference>
<feature type="transmembrane region" description="Helical" evidence="6">
    <location>
        <begin position="137"/>
        <end position="157"/>
    </location>
</feature>
<evidence type="ECO:0000256" key="3">
    <source>
        <dbReference type="ARBA" id="ARBA00022692"/>
    </source>
</evidence>
<evidence type="ECO:0000313" key="8">
    <source>
        <dbReference type="Proteomes" id="UP001433268"/>
    </source>
</evidence>
<dbReference type="EMBL" id="JAQQWN010000004">
    <property type="protein sequence ID" value="KAK8087595.1"/>
    <property type="molecule type" value="Genomic_DNA"/>
</dbReference>
<evidence type="ECO:0000313" key="7">
    <source>
        <dbReference type="EMBL" id="KAK8087595.1"/>
    </source>
</evidence>
<dbReference type="PANTHER" id="PTHR43791:SF91">
    <property type="entry name" value="MAJOR FACILITATOR SUPERFAMILY (MFS) PROFILE DOMAIN-CONTAINING PROTEIN-RELATED"/>
    <property type="match status" value="1"/>
</dbReference>
<comment type="subcellular location">
    <subcellularLocation>
        <location evidence="1">Membrane</location>
        <topology evidence="1">Multi-pass membrane protein</topology>
    </subcellularLocation>
</comment>
<comment type="caution">
    <text evidence="7">The sequence shown here is derived from an EMBL/GenBank/DDBJ whole genome shotgun (WGS) entry which is preliminary data.</text>
</comment>
<proteinExistence type="predicted"/>
<name>A0ABR1WWQ5_9PEZI</name>
<dbReference type="PANTHER" id="PTHR43791">
    <property type="entry name" value="PERMEASE-RELATED"/>
    <property type="match status" value="1"/>
</dbReference>
<dbReference type="RefSeq" id="XP_066670489.1">
    <property type="nucleotide sequence ID" value="XM_066806871.1"/>
</dbReference>